<sequence length="246" mass="28943">MVGIENEDSSGPKPPSYDLSAMPRLRHHSEYYSERGNFTVQVKDTVFKIWDEKFWTDSEFFRLVPQENGTTLENIANEKAELPLNSEGRTWKLNDVEVEDFTRLLWVINPRMPGKIKATTFEDWNGVLKLTDRWMFHTYFNHAVEKISELSTDPIKKIQLMHRHKIRREWAIDAFVALALRDTFPDQEDAEVLGLELTTYLAKARERVSYMVPFWNRRRYEPVKAVVCEVFRLNGGLKDPESWKAT</sequence>
<feature type="region of interest" description="Disordered" evidence="1">
    <location>
        <begin position="1"/>
        <end position="21"/>
    </location>
</feature>
<gene>
    <name evidence="2" type="ORF">FA13DRAFT_1786820</name>
</gene>
<proteinExistence type="predicted"/>
<keyword evidence="3" id="KW-1185">Reference proteome</keyword>
<organism evidence="2 3">
    <name type="scientific">Coprinellus micaceus</name>
    <name type="common">Glistening ink-cap mushroom</name>
    <name type="synonym">Coprinus micaceus</name>
    <dbReference type="NCBI Taxonomy" id="71717"/>
    <lineage>
        <taxon>Eukaryota</taxon>
        <taxon>Fungi</taxon>
        <taxon>Dikarya</taxon>
        <taxon>Basidiomycota</taxon>
        <taxon>Agaricomycotina</taxon>
        <taxon>Agaricomycetes</taxon>
        <taxon>Agaricomycetidae</taxon>
        <taxon>Agaricales</taxon>
        <taxon>Agaricineae</taxon>
        <taxon>Psathyrellaceae</taxon>
        <taxon>Coprinellus</taxon>
    </lineage>
</organism>
<dbReference type="STRING" id="71717.A0A4Y7TU05"/>
<comment type="caution">
    <text evidence="2">The sequence shown here is derived from an EMBL/GenBank/DDBJ whole genome shotgun (WGS) entry which is preliminary data.</text>
</comment>
<dbReference type="EMBL" id="QPFP01000004">
    <property type="protein sequence ID" value="TEB37665.1"/>
    <property type="molecule type" value="Genomic_DNA"/>
</dbReference>
<accession>A0A4Y7TU05</accession>
<evidence type="ECO:0000313" key="2">
    <source>
        <dbReference type="EMBL" id="TEB37665.1"/>
    </source>
</evidence>
<protein>
    <recommendedName>
        <fullName evidence="4">BTB domain-containing protein</fullName>
    </recommendedName>
</protein>
<reference evidence="2 3" key="1">
    <citation type="journal article" date="2019" name="Nat. Ecol. Evol.">
        <title>Megaphylogeny resolves global patterns of mushroom evolution.</title>
        <authorList>
            <person name="Varga T."/>
            <person name="Krizsan K."/>
            <person name="Foldi C."/>
            <person name="Dima B."/>
            <person name="Sanchez-Garcia M."/>
            <person name="Sanchez-Ramirez S."/>
            <person name="Szollosi G.J."/>
            <person name="Szarkandi J.G."/>
            <person name="Papp V."/>
            <person name="Albert L."/>
            <person name="Andreopoulos W."/>
            <person name="Angelini C."/>
            <person name="Antonin V."/>
            <person name="Barry K.W."/>
            <person name="Bougher N.L."/>
            <person name="Buchanan P."/>
            <person name="Buyck B."/>
            <person name="Bense V."/>
            <person name="Catcheside P."/>
            <person name="Chovatia M."/>
            <person name="Cooper J."/>
            <person name="Damon W."/>
            <person name="Desjardin D."/>
            <person name="Finy P."/>
            <person name="Geml J."/>
            <person name="Haridas S."/>
            <person name="Hughes K."/>
            <person name="Justo A."/>
            <person name="Karasinski D."/>
            <person name="Kautmanova I."/>
            <person name="Kiss B."/>
            <person name="Kocsube S."/>
            <person name="Kotiranta H."/>
            <person name="LaButti K.M."/>
            <person name="Lechner B.E."/>
            <person name="Liimatainen K."/>
            <person name="Lipzen A."/>
            <person name="Lukacs Z."/>
            <person name="Mihaltcheva S."/>
            <person name="Morgado L.N."/>
            <person name="Niskanen T."/>
            <person name="Noordeloos M.E."/>
            <person name="Ohm R.A."/>
            <person name="Ortiz-Santana B."/>
            <person name="Ovrebo C."/>
            <person name="Racz N."/>
            <person name="Riley R."/>
            <person name="Savchenko A."/>
            <person name="Shiryaev A."/>
            <person name="Soop K."/>
            <person name="Spirin V."/>
            <person name="Szebenyi C."/>
            <person name="Tomsovsky M."/>
            <person name="Tulloss R.E."/>
            <person name="Uehling J."/>
            <person name="Grigoriev I.V."/>
            <person name="Vagvolgyi C."/>
            <person name="Papp T."/>
            <person name="Martin F.M."/>
            <person name="Miettinen O."/>
            <person name="Hibbett D.S."/>
            <person name="Nagy L.G."/>
        </authorList>
    </citation>
    <scope>NUCLEOTIDE SEQUENCE [LARGE SCALE GENOMIC DNA]</scope>
    <source>
        <strain evidence="2 3">FP101781</strain>
    </source>
</reference>
<name>A0A4Y7TU05_COPMI</name>
<dbReference type="OrthoDB" id="2367075at2759"/>
<evidence type="ECO:0008006" key="4">
    <source>
        <dbReference type="Google" id="ProtNLM"/>
    </source>
</evidence>
<dbReference type="AlphaFoldDB" id="A0A4Y7TU05"/>
<evidence type="ECO:0000256" key="1">
    <source>
        <dbReference type="SAM" id="MobiDB-lite"/>
    </source>
</evidence>
<evidence type="ECO:0000313" key="3">
    <source>
        <dbReference type="Proteomes" id="UP000298030"/>
    </source>
</evidence>
<dbReference type="Proteomes" id="UP000298030">
    <property type="component" value="Unassembled WGS sequence"/>
</dbReference>